<dbReference type="InterPro" id="IPR017853">
    <property type="entry name" value="GH"/>
</dbReference>
<comment type="caution">
    <text evidence="7">The sequence shown here is derived from an EMBL/GenBank/DDBJ whole genome shotgun (WGS) entry which is preliminary data.</text>
</comment>
<dbReference type="Proteomes" id="UP001337655">
    <property type="component" value="Unassembled WGS sequence"/>
</dbReference>
<dbReference type="InterPro" id="IPR051923">
    <property type="entry name" value="Glycosyl_Hydrolase_39"/>
</dbReference>
<evidence type="ECO:0000256" key="5">
    <source>
        <dbReference type="SAM" id="SignalP"/>
    </source>
</evidence>
<feature type="domain" description="Glycosyl hydrolases family 39 N-terminal catalytic" evidence="6">
    <location>
        <begin position="95"/>
        <end position="525"/>
    </location>
</feature>
<dbReference type="GeneID" id="89921710"/>
<dbReference type="GO" id="GO:0005975">
    <property type="term" value="P:carbohydrate metabolic process"/>
    <property type="evidence" value="ECO:0007669"/>
    <property type="project" value="InterPro"/>
</dbReference>
<accession>A0AAV9PQL9</accession>
<evidence type="ECO:0000256" key="4">
    <source>
        <dbReference type="PIRSR" id="PIRSR600514-1"/>
    </source>
</evidence>
<feature type="chain" id="PRO_5043731944" description="Glycosyl hydrolases family 39 N-terminal catalytic domain-containing protein" evidence="5">
    <location>
        <begin position="17"/>
        <end position="566"/>
    </location>
</feature>
<evidence type="ECO:0000256" key="1">
    <source>
        <dbReference type="ARBA" id="ARBA00008875"/>
    </source>
</evidence>
<dbReference type="InterPro" id="IPR049166">
    <property type="entry name" value="GH39_cat"/>
</dbReference>
<protein>
    <recommendedName>
        <fullName evidence="6">Glycosyl hydrolases family 39 N-terminal catalytic domain-containing protein</fullName>
    </recommendedName>
</protein>
<keyword evidence="8" id="KW-1185">Reference proteome</keyword>
<dbReference type="SUPFAM" id="SSF51445">
    <property type="entry name" value="(Trans)glycosidases"/>
    <property type="match status" value="1"/>
</dbReference>
<dbReference type="AlphaFoldDB" id="A0AAV9PQL9"/>
<dbReference type="GO" id="GO:0004553">
    <property type="term" value="F:hydrolase activity, hydrolyzing O-glycosyl compounds"/>
    <property type="evidence" value="ECO:0007669"/>
    <property type="project" value="InterPro"/>
</dbReference>
<feature type="signal peptide" evidence="5">
    <location>
        <begin position="1"/>
        <end position="16"/>
    </location>
</feature>
<evidence type="ECO:0000313" key="7">
    <source>
        <dbReference type="EMBL" id="KAK5175222.1"/>
    </source>
</evidence>
<dbReference type="PANTHER" id="PTHR12631">
    <property type="entry name" value="ALPHA-L-IDURONIDASE"/>
    <property type="match status" value="1"/>
</dbReference>
<name>A0AAV9PQL9_9PEZI</name>
<gene>
    <name evidence="7" type="ORF">LTR77_000359</name>
</gene>
<keyword evidence="2" id="KW-0378">Hydrolase</keyword>
<dbReference type="PANTHER" id="PTHR12631:SF8">
    <property type="entry name" value="ALPHA-L-IDURONIDASE"/>
    <property type="match status" value="1"/>
</dbReference>
<dbReference type="InterPro" id="IPR000514">
    <property type="entry name" value="Glyco_hydro_39"/>
</dbReference>
<dbReference type="Pfam" id="PF01229">
    <property type="entry name" value="Glyco_hydro_39"/>
    <property type="match status" value="1"/>
</dbReference>
<dbReference type="RefSeq" id="XP_064663860.1">
    <property type="nucleotide sequence ID" value="XM_064797626.1"/>
</dbReference>
<dbReference type="Gene3D" id="2.60.40.1500">
    <property type="entry name" value="Glycosyl hydrolase domain, family 39"/>
    <property type="match status" value="1"/>
</dbReference>
<evidence type="ECO:0000259" key="6">
    <source>
        <dbReference type="Pfam" id="PF01229"/>
    </source>
</evidence>
<dbReference type="Gene3D" id="3.20.20.80">
    <property type="entry name" value="Glycosidases"/>
    <property type="match status" value="1"/>
</dbReference>
<keyword evidence="3" id="KW-0326">Glycosidase</keyword>
<evidence type="ECO:0000313" key="8">
    <source>
        <dbReference type="Proteomes" id="UP001337655"/>
    </source>
</evidence>
<proteinExistence type="inferred from homology"/>
<organism evidence="7 8">
    <name type="scientific">Saxophila tyrrhenica</name>
    <dbReference type="NCBI Taxonomy" id="1690608"/>
    <lineage>
        <taxon>Eukaryota</taxon>
        <taxon>Fungi</taxon>
        <taxon>Dikarya</taxon>
        <taxon>Ascomycota</taxon>
        <taxon>Pezizomycotina</taxon>
        <taxon>Dothideomycetes</taxon>
        <taxon>Dothideomycetidae</taxon>
        <taxon>Mycosphaerellales</taxon>
        <taxon>Extremaceae</taxon>
        <taxon>Saxophila</taxon>
    </lineage>
</organism>
<keyword evidence="5" id="KW-0732">Signal</keyword>
<dbReference type="SUPFAM" id="SSF51011">
    <property type="entry name" value="Glycosyl hydrolase domain"/>
    <property type="match status" value="1"/>
</dbReference>
<evidence type="ECO:0000256" key="3">
    <source>
        <dbReference type="ARBA" id="ARBA00023295"/>
    </source>
</evidence>
<dbReference type="PRINTS" id="PR00745">
    <property type="entry name" value="GLHYDRLASE39"/>
</dbReference>
<reference evidence="7 8" key="1">
    <citation type="submission" date="2023-08" db="EMBL/GenBank/DDBJ databases">
        <title>Black Yeasts Isolated from many extreme environments.</title>
        <authorList>
            <person name="Coleine C."/>
            <person name="Stajich J.E."/>
            <person name="Selbmann L."/>
        </authorList>
    </citation>
    <scope>NUCLEOTIDE SEQUENCE [LARGE SCALE GENOMIC DNA]</scope>
    <source>
        <strain evidence="7 8">CCFEE 5935</strain>
    </source>
</reference>
<feature type="active site" description="Proton donor" evidence="4">
    <location>
        <position position="201"/>
    </location>
</feature>
<comment type="similarity">
    <text evidence="1">Belongs to the glycosyl hydrolase 39 family.</text>
</comment>
<evidence type="ECO:0000256" key="2">
    <source>
        <dbReference type="ARBA" id="ARBA00022801"/>
    </source>
</evidence>
<sequence length="566" mass="62769">MLSAAVIASVASLAVARQVNVSVDAPKVIGNLPSFARFFGADEANQAIFPDGESLIQDLGNLGPHQTYFRAHNLLTTCDPPDNVDPKRLKWGCTNAYTEDDDGNPVYNWAIIDEIFDTYLANNVKPYVQASFMPKALATDPEPYTFYFDADSDYNEIYVGWSHPPTNWSKWGELIYQWTKHCVERYGQVEVETWYWEIWNEPNIPYWNGTQTQYFTLYDYAVDGILRALPTATVGGPEVAGGPDGDWLGLFLDHTINGQNNATGGKGAPLDFISFHAKGSPTYVNATDSVPGHLQMNMSAELINVVDAFTVIRNYSTLNSLPIFIGEDDPDSCAACISPEVDYRNGLIYPSYTAAVFARQIDLAVKYSVNLQGTLTWAFQFEDHPYFDNFRVLSTRGIDKPILNIFRMFGKMQDKRLQASSTGQYPLQSVVQGSIRGESDVGVLASADEEGDTMAVMVWNYHDNGLPKQDAQIHFNVTDAFPGCSEVATTHYRIDQSHSNAYSTWLAMGSPQDPTKAQYAQLKAAGLLQMLHEPTTVKSEGGKFGIQFDLPIHAISLLVLEGQKGK</sequence>
<dbReference type="EMBL" id="JAVRRT010000001">
    <property type="protein sequence ID" value="KAK5175222.1"/>
    <property type="molecule type" value="Genomic_DNA"/>
</dbReference>